<reference evidence="1 2" key="1">
    <citation type="submission" date="2013-02" db="EMBL/GenBank/DDBJ databases">
        <title>The Genome Sequence of Acinetobacter guillouiae NIPH 991.</title>
        <authorList>
            <consortium name="The Broad Institute Genome Sequencing Platform"/>
            <consortium name="The Broad Institute Genome Sequencing Center for Infectious Disease"/>
            <person name="Cerqueira G."/>
            <person name="Feldgarden M."/>
            <person name="Courvalin P."/>
            <person name="Perichon B."/>
            <person name="Grillot-Courvalin C."/>
            <person name="Clermont D."/>
            <person name="Rocha E."/>
            <person name="Yoon E.-J."/>
            <person name="Nemec A."/>
            <person name="Walker B."/>
            <person name="Young S.K."/>
            <person name="Zeng Q."/>
            <person name="Gargeya S."/>
            <person name="Fitzgerald M."/>
            <person name="Haas B."/>
            <person name="Abouelleil A."/>
            <person name="Alvarado L."/>
            <person name="Arachchi H.M."/>
            <person name="Berlin A.M."/>
            <person name="Chapman S.B."/>
            <person name="Dewar J."/>
            <person name="Goldberg J."/>
            <person name="Griggs A."/>
            <person name="Gujja S."/>
            <person name="Hansen M."/>
            <person name="Howarth C."/>
            <person name="Imamovic A."/>
            <person name="Larimer J."/>
            <person name="McCowan C."/>
            <person name="Murphy C."/>
            <person name="Neiman D."/>
            <person name="Pearson M."/>
            <person name="Priest M."/>
            <person name="Roberts A."/>
            <person name="Saif S."/>
            <person name="Shea T."/>
            <person name="Sisk P."/>
            <person name="Sykes S."/>
            <person name="Wortman J."/>
            <person name="Nusbaum C."/>
            <person name="Birren B."/>
        </authorList>
    </citation>
    <scope>NUCLEOTIDE SEQUENCE [LARGE SCALE GENOMIC DNA]</scope>
    <source>
        <strain evidence="1 2">NIPH 991</strain>
    </source>
</reference>
<evidence type="ECO:0000313" key="1">
    <source>
        <dbReference type="EMBL" id="ENV18779.1"/>
    </source>
</evidence>
<organism evidence="1 2">
    <name type="scientific">Acinetobacter guillouiae NIPH 991</name>
    <dbReference type="NCBI Taxonomy" id="1217656"/>
    <lineage>
        <taxon>Bacteria</taxon>
        <taxon>Pseudomonadati</taxon>
        <taxon>Pseudomonadota</taxon>
        <taxon>Gammaproteobacteria</taxon>
        <taxon>Moraxellales</taxon>
        <taxon>Moraxellaceae</taxon>
        <taxon>Acinetobacter</taxon>
    </lineage>
</organism>
<gene>
    <name evidence="1" type="ORF">F964_00579</name>
</gene>
<keyword evidence="2" id="KW-1185">Reference proteome</keyword>
<dbReference type="Proteomes" id="UP000013148">
    <property type="component" value="Unassembled WGS sequence"/>
</dbReference>
<accession>N8YBS0</accession>
<dbReference type="HOGENOM" id="CLU_2550611_0_0_6"/>
<proteinExistence type="predicted"/>
<name>N8YBS0_ACIGI</name>
<dbReference type="EMBL" id="APPJ01000004">
    <property type="protein sequence ID" value="ENV18779.1"/>
    <property type="molecule type" value="Genomic_DNA"/>
</dbReference>
<dbReference type="RefSeq" id="WP_004817498.1">
    <property type="nucleotide sequence ID" value="NZ_KB849455.1"/>
</dbReference>
<dbReference type="AlphaFoldDB" id="N8YBS0"/>
<comment type="caution">
    <text evidence="1">The sequence shown here is derived from an EMBL/GenBank/DDBJ whole genome shotgun (WGS) entry which is preliminary data.</text>
</comment>
<protein>
    <submittedName>
        <fullName evidence="1">Uncharacterized protein</fullName>
    </submittedName>
</protein>
<sequence>MIDTHELICHLCNLDDNSTYDELEQAIFDNYEVSIDAFDAIAHALLPLVDVGKSELTGKTYKGFSVHINGYGFWLLKMEVKQ</sequence>
<dbReference type="PATRIC" id="fig|1217656.3.peg.563"/>
<evidence type="ECO:0000313" key="2">
    <source>
        <dbReference type="Proteomes" id="UP000013148"/>
    </source>
</evidence>